<evidence type="ECO:0000256" key="5">
    <source>
        <dbReference type="SAM" id="MobiDB-lite"/>
    </source>
</evidence>
<dbReference type="Gene3D" id="2.40.50.1070">
    <property type="match status" value="1"/>
</dbReference>
<feature type="binding site" evidence="4">
    <location>
        <position position="729"/>
    </location>
    <ligand>
        <name>S-adenosyl-L-methionine</name>
        <dbReference type="ChEBI" id="CHEBI:59789"/>
    </ligand>
</feature>
<protein>
    <recommendedName>
        <fullName evidence="6">Methyltransferase domain-containing protein</fullName>
    </recommendedName>
</protein>
<comment type="similarity">
    <text evidence="4">Belongs to the class I-like SAM-binding methyltransferase superfamily. RNA M5U methyltransferase family.</text>
</comment>
<dbReference type="AlphaFoldDB" id="A0A8J4GUG9"/>
<dbReference type="CDD" id="cd02440">
    <property type="entry name" value="AdoMet_MTases"/>
    <property type="match status" value="1"/>
</dbReference>
<keyword evidence="1 4" id="KW-0489">Methyltransferase</keyword>
<dbReference type="PROSITE" id="PS51687">
    <property type="entry name" value="SAM_MT_RNA_M5U"/>
    <property type="match status" value="1"/>
</dbReference>
<evidence type="ECO:0000313" key="8">
    <source>
        <dbReference type="Proteomes" id="UP000722791"/>
    </source>
</evidence>
<sequence length="830" mass="87315">ICIDQGIAGHSRNVFIPPWQNKYRSRKKAVPENCLCLKSNKPVQANMAEVAVPSAAPALRRELEFVRSLLKTGCSVDEMVAAANAAARVAARAAAETGREVQKGGTELTVRGLPVGGDWDWRAFKRFLQSRGLSQRTIKFTDKDVELDVGVARFATVADCNLAADLLAACEPPEPGATILVERGLAPEYANRSRKRAREGEEPQPGASGVSKVPRTPDVCAAVCPWWQVPYSKQLTDKHHRIVEALTAITMEVDRRTYGSSKPEWVRAAHARASGAAAGVPGSASSASLCCPLLGILRSPAIERYRNKSEFTVGLDEHEKPLVGFLRGSFQDGITCVGEPEPTRHTSLMAVKLAAAATAYIRDVSQFAPYDKRSQQGYWRLVLVREGRNKSFLPVPVTSTAVEVAAAEGGSPPAQTILDSPTFATLDPLTYLVTFGSRGAGAKPSVAAAETSADVGADEPMAEAGATGSEGEGAGGSSGCQPGMDVSEVCEMEPEHPLPDEVMVMLQVHPEYLPAKTDPNAAARELRGMTAALYAAAAAAGEPLITVRVQLHTGVSNAAPADAPLLALPPAPEPPLLPSDAAEVQPPEPRDVAAAVAAASGPGYIHDSLCELRFRISPTAFFQVNSPATCALYKVVGDWAAAGSSTLLLDICCGTGTIGLTMASRVAKVIGIDSVPSAIEDARVNAALNGITNAEFVAGKAEDALPGILSTHAGPDSPYGPGDVVAVADPPRAGLHRTVLRALLGCERIRRLVFVSCNPDNLVQNIAALCSPPSNRSGRDRGGWGRRGGGGGTDMNGYSGDYSPFRPVKALAVDLFPHTAHVEAVMLLER</sequence>
<evidence type="ECO:0000256" key="3">
    <source>
        <dbReference type="ARBA" id="ARBA00022691"/>
    </source>
</evidence>
<evidence type="ECO:0000256" key="2">
    <source>
        <dbReference type="ARBA" id="ARBA00022679"/>
    </source>
</evidence>
<evidence type="ECO:0000256" key="4">
    <source>
        <dbReference type="PROSITE-ProRule" id="PRU01024"/>
    </source>
</evidence>
<feature type="non-terminal residue" evidence="7">
    <location>
        <position position="1"/>
    </location>
</feature>
<proteinExistence type="inferred from homology"/>
<dbReference type="GO" id="GO:0008173">
    <property type="term" value="F:RNA methyltransferase activity"/>
    <property type="evidence" value="ECO:0007669"/>
    <property type="project" value="InterPro"/>
</dbReference>
<feature type="binding site" evidence="4">
    <location>
        <position position="623"/>
    </location>
    <ligand>
        <name>S-adenosyl-L-methionine</name>
        <dbReference type="ChEBI" id="CHEBI:59789"/>
    </ligand>
</feature>
<dbReference type="GO" id="GO:0006396">
    <property type="term" value="P:RNA processing"/>
    <property type="evidence" value="ECO:0007669"/>
    <property type="project" value="InterPro"/>
</dbReference>
<feature type="compositionally biased region" description="Gly residues" evidence="5">
    <location>
        <begin position="468"/>
        <end position="478"/>
    </location>
</feature>
<dbReference type="Gene3D" id="3.40.50.150">
    <property type="entry name" value="Vaccinia Virus protein VP39"/>
    <property type="match status" value="1"/>
</dbReference>
<evidence type="ECO:0000313" key="7">
    <source>
        <dbReference type="EMBL" id="GIM14119.1"/>
    </source>
</evidence>
<accession>A0A8J4GUG9</accession>
<dbReference type="GO" id="GO:0003723">
    <property type="term" value="F:RNA binding"/>
    <property type="evidence" value="ECO:0007669"/>
    <property type="project" value="TreeGrafter"/>
</dbReference>
<feature type="active site" description="Nucleophile" evidence="4">
    <location>
        <position position="757"/>
    </location>
</feature>
<feature type="region of interest" description="Disordered" evidence="5">
    <location>
        <begin position="451"/>
        <end position="483"/>
    </location>
</feature>
<feature type="binding site" evidence="4">
    <location>
        <position position="673"/>
    </location>
    <ligand>
        <name>S-adenosyl-L-methionine</name>
        <dbReference type="ChEBI" id="CHEBI:59789"/>
    </ligand>
</feature>
<keyword evidence="3 4" id="KW-0949">S-adenosyl-L-methionine</keyword>
<evidence type="ECO:0000256" key="1">
    <source>
        <dbReference type="ARBA" id="ARBA00022603"/>
    </source>
</evidence>
<gene>
    <name evidence="7" type="ORF">Vretimale_17130</name>
</gene>
<comment type="caution">
    <text evidence="4">Lacks conserved residue(s) required for the propagation of feature annotation.</text>
</comment>
<dbReference type="InterPro" id="IPR029063">
    <property type="entry name" value="SAM-dependent_MTases_sf"/>
</dbReference>
<organism evidence="7 8">
    <name type="scientific">Volvox reticuliferus</name>
    <dbReference type="NCBI Taxonomy" id="1737510"/>
    <lineage>
        <taxon>Eukaryota</taxon>
        <taxon>Viridiplantae</taxon>
        <taxon>Chlorophyta</taxon>
        <taxon>core chlorophytes</taxon>
        <taxon>Chlorophyceae</taxon>
        <taxon>CS clade</taxon>
        <taxon>Chlamydomonadales</taxon>
        <taxon>Volvocaceae</taxon>
        <taxon>Volvox</taxon>
    </lineage>
</organism>
<reference evidence="7" key="1">
    <citation type="journal article" date="2021" name="Proc. Natl. Acad. Sci. U.S.A.">
        <title>Three genomes in the algal genus Volvox reveal the fate of a haploid sex-determining region after a transition to homothallism.</title>
        <authorList>
            <person name="Yamamoto K."/>
            <person name="Hamaji T."/>
            <person name="Kawai-Toyooka H."/>
            <person name="Matsuzaki R."/>
            <person name="Takahashi F."/>
            <person name="Nishimura Y."/>
            <person name="Kawachi M."/>
            <person name="Noguchi H."/>
            <person name="Minakuchi Y."/>
            <person name="Umen J.G."/>
            <person name="Toyoda A."/>
            <person name="Nozaki H."/>
        </authorList>
    </citation>
    <scope>NUCLEOTIDE SEQUENCE</scope>
    <source>
        <strain evidence="7">NIES-3785</strain>
    </source>
</reference>
<feature type="compositionally biased region" description="Gly residues" evidence="5">
    <location>
        <begin position="785"/>
        <end position="794"/>
    </location>
</feature>
<evidence type="ECO:0000259" key="6">
    <source>
        <dbReference type="Pfam" id="PF13847"/>
    </source>
</evidence>
<dbReference type="PANTHER" id="PTHR45904:SF2">
    <property type="entry name" value="TRNA (URACIL-5-)-METHYLTRANSFERASE HOMOLOG A"/>
    <property type="match status" value="1"/>
</dbReference>
<dbReference type="EMBL" id="BNCQ01000054">
    <property type="protein sequence ID" value="GIM14119.1"/>
    <property type="molecule type" value="Genomic_DNA"/>
</dbReference>
<feature type="region of interest" description="Disordered" evidence="5">
    <location>
        <begin position="774"/>
        <end position="795"/>
    </location>
</feature>
<dbReference type="InterPro" id="IPR030391">
    <property type="entry name" value="MeTrfase_TrmA_CS"/>
</dbReference>
<feature type="domain" description="Methyltransferase" evidence="6">
    <location>
        <begin position="647"/>
        <end position="706"/>
    </location>
</feature>
<dbReference type="Pfam" id="PF13847">
    <property type="entry name" value="Methyltransf_31"/>
    <property type="match status" value="1"/>
</dbReference>
<comment type="caution">
    <text evidence="7">The sequence shown here is derived from an EMBL/GenBank/DDBJ whole genome shotgun (WGS) entry which is preliminary data.</text>
</comment>
<dbReference type="GO" id="GO:0032259">
    <property type="term" value="P:methylation"/>
    <property type="evidence" value="ECO:0007669"/>
    <property type="project" value="UniProtKB-KW"/>
</dbReference>
<dbReference type="InterPro" id="IPR045850">
    <property type="entry name" value="TRM2_met"/>
</dbReference>
<dbReference type="PROSITE" id="PS01231">
    <property type="entry name" value="TRMA_2"/>
    <property type="match status" value="1"/>
</dbReference>
<dbReference type="Proteomes" id="UP000722791">
    <property type="component" value="Unassembled WGS sequence"/>
</dbReference>
<dbReference type="SUPFAM" id="SSF53335">
    <property type="entry name" value="S-adenosyl-L-methionine-dependent methyltransferases"/>
    <property type="match status" value="1"/>
</dbReference>
<dbReference type="InterPro" id="IPR010280">
    <property type="entry name" value="U5_MeTrfase_fam"/>
</dbReference>
<keyword evidence="2 4" id="KW-0808">Transferase</keyword>
<dbReference type="PANTHER" id="PTHR45904">
    <property type="entry name" value="TRNA (URACIL-5-)-METHYLTRANSFERASE"/>
    <property type="match status" value="1"/>
</dbReference>
<name>A0A8J4GUG9_9CHLO</name>
<feature type="region of interest" description="Disordered" evidence="5">
    <location>
        <begin position="191"/>
        <end position="213"/>
    </location>
</feature>
<dbReference type="InterPro" id="IPR025714">
    <property type="entry name" value="Methyltranfer_dom"/>
</dbReference>